<dbReference type="SUPFAM" id="SSF47769">
    <property type="entry name" value="SAM/Pointed domain"/>
    <property type="match status" value="1"/>
</dbReference>
<sequence>MPGSERGSSLEARAGSMEKPFDADMVKRPLYLPPGRDTDMRKWSKQDVYRWLSCFLKPANYQDFFVTVRKLEIDGDVLLTILERRPSHLTFGIPEGVFEMIIKNADSVQRKHNGEDIGIYIKPEPLDDDGPYF</sequence>
<protein>
    <submittedName>
        <fullName evidence="1">Uncharacterized protein</fullName>
    </submittedName>
</protein>
<dbReference type="eggNOG" id="ENOG502TJ23">
    <property type="taxonomic scope" value="Eukaryota"/>
</dbReference>
<dbReference type="OrthoDB" id="5896357at2759"/>
<gene>
    <name evidence="1" type="ORF">FL82_04426</name>
</gene>
<dbReference type="Proteomes" id="UP000216624">
    <property type="component" value="Unassembled WGS sequence"/>
</dbReference>
<dbReference type="InterPro" id="IPR013761">
    <property type="entry name" value="SAM/pointed_sf"/>
</dbReference>
<reference evidence="1" key="1">
    <citation type="submission" date="2017-08" db="EMBL/GenBank/DDBJ databases">
        <authorList>
            <person name="de Groot N.N."/>
        </authorList>
    </citation>
    <scope>NUCLEOTIDE SEQUENCE [LARGE SCALE GENOMIC DNA]</scope>
    <source>
        <strain evidence="1">PX439</strain>
    </source>
</reference>
<dbReference type="HOGENOM" id="CLU_2051699_0_0_1"/>
<dbReference type="Gene3D" id="1.10.150.50">
    <property type="entry name" value="Transcription Factor, Ets-1"/>
    <property type="match status" value="1"/>
</dbReference>
<evidence type="ECO:0000313" key="2">
    <source>
        <dbReference type="Proteomes" id="UP000216624"/>
    </source>
</evidence>
<evidence type="ECO:0000313" key="1">
    <source>
        <dbReference type="EMBL" id="OZF98091.1"/>
    </source>
</evidence>
<feature type="non-terminal residue" evidence="1">
    <location>
        <position position="1"/>
    </location>
</feature>
<name>A0A261AJ20_CAERE</name>
<accession>A0A261AJ20</accession>
<organism evidence="1 2">
    <name type="scientific">Caenorhabditis remanei</name>
    <name type="common">Caenorhabditis vulgaris</name>
    <dbReference type="NCBI Taxonomy" id="31234"/>
    <lineage>
        <taxon>Eukaryota</taxon>
        <taxon>Metazoa</taxon>
        <taxon>Ecdysozoa</taxon>
        <taxon>Nematoda</taxon>
        <taxon>Chromadorea</taxon>
        <taxon>Rhabditida</taxon>
        <taxon>Rhabditina</taxon>
        <taxon>Rhabditomorpha</taxon>
        <taxon>Rhabditoidea</taxon>
        <taxon>Rhabditidae</taxon>
        <taxon>Peloderinae</taxon>
        <taxon>Caenorhabditis</taxon>
    </lineage>
</organism>
<proteinExistence type="predicted"/>
<keyword evidence="2" id="KW-1185">Reference proteome</keyword>
<dbReference type="OMA" id="IQPREYA"/>
<comment type="caution">
    <text evidence="1">The sequence shown here is derived from an EMBL/GenBank/DDBJ whole genome shotgun (WGS) entry which is preliminary data.</text>
</comment>
<dbReference type="EMBL" id="NMWX01000006">
    <property type="protein sequence ID" value="OZF98091.1"/>
    <property type="molecule type" value="Genomic_DNA"/>
</dbReference>